<evidence type="ECO:0000256" key="1">
    <source>
        <dbReference type="SAM" id="MobiDB-lite"/>
    </source>
</evidence>
<dbReference type="SMART" id="SM00220">
    <property type="entry name" value="S_TKc"/>
    <property type="match status" value="1"/>
</dbReference>
<reference evidence="3" key="1">
    <citation type="submission" date="2021-09" db="EMBL/GenBank/DDBJ databases">
        <authorList>
            <consortium name="AG Swart"/>
            <person name="Singh M."/>
            <person name="Singh A."/>
            <person name="Seah K."/>
            <person name="Emmerich C."/>
        </authorList>
    </citation>
    <scope>NUCLEOTIDE SEQUENCE</scope>
    <source>
        <strain evidence="3">ATCC30299</strain>
    </source>
</reference>
<organism evidence="3 4">
    <name type="scientific">Blepharisma stoltei</name>
    <dbReference type="NCBI Taxonomy" id="1481888"/>
    <lineage>
        <taxon>Eukaryota</taxon>
        <taxon>Sar</taxon>
        <taxon>Alveolata</taxon>
        <taxon>Ciliophora</taxon>
        <taxon>Postciliodesmatophora</taxon>
        <taxon>Heterotrichea</taxon>
        <taxon>Heterotrichida</taxon>
        <taxon>Blepharismidae</taxon>
        <taxon>Blepharisma</taxon>
    </lineage>
</organism>
<gene>
    <name evidence="3" type="ORF">BSTOLATCC_MIC259</name>
</gene>
<dbReference type="Pfam" id="PF00069">
    <property type="entry name" value="Pkinase"/>
    <property type="match status" value="1"/>
</dbReference>
<comment type="caution">
    <text evidence="3">The sequence shown here is derived from an EMBL/GenBank/DDBJ whole genome shotgun (WGS) entry which is preliminary data.</text>
</comment>
<dbReference type="InterPro" id="IPR008271">
    <property type="entry name" value="Ser/Thr_kinase_AS"/>
</dbReference>
<sequence length="646" mass="73009">MGNKNSCEAKWCKNEALYICLCKNTKLCVDHIEQHREANPQDRHEFTPINDAHKSLDSAPAQVTLSNLIFTRNIYRSPEGTTEVSEGRIKDVAGKVAIKTMICRSEGEFKKKQKEAELQISMRHPNICKCITAFLDQSYQYGYKYVIVMEFSENGDVEQDIENRRLRNNPWSETDLMTHMTDLIDAFAYLQEKNLSHGDVKPRNLFIANDGKMKIGDFGESRQGMHALVTRTYQVTGTVIYFSPLLFKAYLEIIKGKNVSGDVRHNPIKSDVYSLGLSFLHMASLNKPIELNNLEIGSDALQNQVERAISKLNYPERIKMLLDRMLQVPENRRSDFVQLRSFLTELITGSPAAHPVSQSAPATPRNDARLTTRTPSRSQSLFTGPMLFSLAQTPGKANIYSILTRKITSMSCHRFQYSSRAVIIGENVLLTGGLKNPKNTFSINLKSSASTKQQDMNEPRAWHAMAILGDFVYVIGGRNPESKDALASVEIYNNENWQLISPMQRKRENATSVVFEQNIYVVGGSNKDSGRWDLLSSIEKFENSVWNELEIRLPEPMSGVALIKTSPNNILMVGGARERGAYSQNTYHWNIESNDIVPGTPIDEGDAFTSCCSYLDEEKIVVIGQLMGVFEYTIASNQWELMRFKC</sequence>
<dbReference type="EMBL" id="CAJZBQ010000001">
    <property type="protein sequence ID" value="CAG9310047.1"/>
    <property type="molecule type" value="Genomic_DNA"/>
</dbReference>
<feature type="region of interest" description="Disordered" evidence="1">
    <location>
        <begin position="352"/>
        <end position="376"/>
    </location>
</feature>
<dbReference type="Gene3D" id="2.120.10.80">
    <property type="entry name" value="Kelch-type beta propeller"/>
    <property type="match status" value="1"/>
</dbReference>
<dbReference type="PROSITE" id="PS50011">
    <property type="entry name" value="PROTEIN_KINASE_DOM"/>
    <property type="match status" value="1"/>
</dbReference>
<dbReference type="SUPFAM" id="SSF56112">
    <property type="entry name" value="Protein kinase-like (PK-like)"/>
    <property type="match status" value="1"/>
</dbReference>
<dbReference type="SMART" id="SM00612">
    <property type="entry name" value="Kelch"/>
    <property type="match status" value="2"/>
</dbReference>
<dbReference type="InterPro" id="IPR000719">
    <property type="entry name" value="Prot_kinase_dom"/>
</dbReference>
<dbReference type="InterPro" id="IPR011009">
    <property type="entry name" value="Kinase-like_dom_sf"/>
</dbReference>
<dbReference type="PROSITE" id="PS00108">
    <property type="entry name" value="PROTEIN_KINASE_ST"/>
    <property type="match status" value="1"/>
</dbReference>
<dbReference type="GO" id="GO:0005524">
    <property type="term" value="F:ATP binding"/>
    <property type="evidence" value="ECO:0007669"/>
    <property type="project" value="InterPro"/>
</dbReference>
<dbReference type="PANTHER" id="PTHR24362">
    <property type="entry name" value="SERINE/THREONINE-PROTEIN KINASE NEK"/>
    <property type="match status" value="1"/>
</dbReference>
<evidence type="ECO:0000313" key="4">
    <source>
        <dbReference type="Proteomes" id="UP001162131"/>
    </source>
</evidence>
<dbReference type="Proteomes" id="UP001162131">
    <property type="component" value="Unassembled WGS sequence"/>
</dbReference>
<name>A0AAU9I902_9CILI</name>
<dbReference type="InterPro" id="IPR006652">
    <property type="entry name" value="Kelch_1"/>
</dbReference>
<dbReference type="SUPFAM" id="SSF117281">
    <property type="entry name" value="Kelch motif"/>
    <property type="match status" value="1"/>
</dbReference>
<evidence type="ECO:0000259" key="2">
    <source>
        <dbReference type="PROSITE" id="PS50011"/>
    </source>
</evidence>
<proteinExistence type="predicted"/>
<evidence type="ECO:0000313" key="3">
    <source>
        <dbReference type="EMBL" id="CAG9310047.1"/>
    </source>
</evidence>
<dbReference type="AlphaFoldDB" id="A0AAU9I902"/>
<dbReference type="InterPro" id="IPR015915">
    <property type="entry name" value="Kelch-typ_b-propeller"/>
</dbReference>
<protein>
    <recommendedName>
        <fullName evidence="2">Protein kinase domain-containing protein</fullName>
    </recommendedName>
</protein>
<accession>A0AAU9I902</accession>
<dbReference type="Pfam" id="PF01344">
    <property type="entry name" value="Kelch_1"/>
    <property type="match status" value="1"/>
</dbReference>
<dbReference type="Gene3D" id="1.10.510.10">
    <property type="entry name" value="Transferase(Phosphotransferase) domain 1"/>
    <property type="match status" value="1"/>
</dbReference>
<dbReference type="PANTHER" id="PTHR24362:SF309">
    <property type="entry name" value="PROTEIN KINASE DOMAIN-CONTAINING PROTEIN"/>
    <property type="match status" value="1"/>
</dbReference>
<keyword evidence="4" id="KW-1185">Reference proteome</keyword>
<feature type="domain" description="Protein kinase" evidence="2">
    <location>
        <begin position="68"/>
        <end position="343"/>
    </location>
</feature>
<dbReference type="GO" id="GO:0004672">
    <property type="term" value="F:protein kinase activity"/>
    <property type="evidence" value="ECO:0007669"/>
    <property type="project" value="InterPro"/>
</dbReference>